<comment type="function">
    <text evidence="9">One of the essential components for the initiation of protein synthesis. Protects formylmethionyl-tRNA from spontaneous hydrolysis and promotes its binding to the 30S ribosomal subunits. Also involved in the hydrolysis of GTP during the formation of the 70S ribosomal complex.</text>
</comment>
<dbReference type="FunFam" id="3.40.50.300:FF:000019">
    <property type="entry name" value="Translation initiation factor IF-2"/>
    <property type="match status" value="1"/>
</dbReference>
<feature type="compositionally biased region" description="Basic and acidic residues" evidence="11">
    <location>
        <begin position="404"/>
        <end position="417"/>
    </location>
</feature>
<feature type="compositionally biased region" description="Gly residues" evidence="11">
    <location>
        <begin position="65"/>
        <end position="86"/>
    </location>
</feature>
<keyword evidence="7" id="KW-0496">Mitochondrion</keyword>
<name>A0A3D8SFM9_9HELO</name>
<dbReference type="PANTHER" id="PTHR43381:SF20">
    <property type="entry name" value="TRANSLATION INITIATION FACTOR IF-2, MITOCHONDRIAL"/>
    <property type="match status" value="1"/>
</dbReference>
<dbReference type="SUPFAM" id="SSF50447">
    <property type="entry name" value="Translation proteins"/>
    <property type="match status" value="2"/>
</dbReference>
<keyword evidence="6" id="KW-0809">Transit peptide</keyword>
<dbReference type="Pfam" id="PF00009">
    <property type="entry name" value="GTP_EFTU"/>
    <property type="match status" value="1"/>
</dbReference>
<sequence>MRGRGLLKEPCGQSLCTLCARQLNASRQLSHVQRRYLQYSRSKSDHSTTGSTPQNDEQSQQRGPVSGGGFGPVAGASWGGTFGGRGSPSAGAGRSWSGSNTTLSPQTSGDGDSAVQVDNLLPHEQRARDLLSQREEAKSARIVTVHAGSGPVSTRAGRPVISSTPSPAELEIDKRRRQGTDEGVIRESRPNPRARPDIRRIAPNEIVRHEPVEPQTSSPLRRGRDSNNQESGWTGLRRIGSRAPSGIGAVVDGFAEARLKREQEATSRRYIPLGQRAPSVQRNSNERFGNDQNATLVAKDASQPSPGFTIRRSGAASRPVANAIESNSVKATNPAMDPSLAQAQSQSHSKVTYSPMLSPETPRASLPDWQRSSRDVSKDTMIVENEGKEEAASYTRQRQPRASSRFEVDNMPKGKAKDKAKRRQRFLENNEEPDEDTLSRQRRELKEQRKREKAAKKALDPVPVLLPEFISVSNLAIVLKVRFEDFVAKVEELGFENMSHDHILNAETAGLIAQEYNFEPIIDRNESEDLKPRPPPDDPSLLPQRPPVVTIMGHVDHGKTTLLDWLRKSSVAATEHGGITQHIGAFSVPMPGGKLITFLDTPGHAAFLSMRQRGANVTDIVILVVAADDSVKPQTIEAINHAKAAKVPIIVAINKIDKEDSDIERVKQDLSRHGVEIEDYGGDTQVICVSGKTGQGMENLEEAAVTLSEILDMRAEQDGQAEGWVLEASIKPLGKTATVLVRRGTMRAGDFIVAGNTWARIRTLRNEAGTTVAHAGPGTPVQIDGWKDLPLAGDEVLQAPDESKAKSVVEYRLDCVEREKLAEDMEAVNEYRKEVEVMREKEREDARVATESLAGPEALPLPEPEKLGGPKNVYFIVKGDVSGSVEAVIDSINGIGNGEVQPYILRSGVGQLSEFDIEHAAAAKGHVINFNTLVDENVASLAKYANVTILDNNVIYRLVDDVKKKLSEYLPPKIIQRVLGEAEIAQVFEITVKGRTTKAVAGCKVRNGVIGRNARVRVLRDGEKVFDGALASLKNQKKDVMEMRNGTECGIGFENWFDFQVGDKLQAYEEKEEKRYL</sequence>
<dbReference type="Pfam" id="PF11987">
    <property type="entry name" value="IF-2"/>
    <property type="match status" value="1"/>
</dbReference>
<feature type="compositionally biased region" description="Basic and acidic residues" evidence="11">
    <location>
        <begin position="171"/>
        <end position="212"/>
    </location>
</feature>
<dbReference type="InterPro" id="IPR006847">
    <property type="entry name" value="IF2_N"/>
</dbReference>
<feature type="compositionally biased region" description="Basic and acidic residues" evidence="11">
    <location>
        <begin position="437"/>
        <end position="456"/>
    </location>
</feature>
<dbReference type="HAMAP" id="MF_00100_B">
    <property type="entry name" value="IF_2_B"/>
    <property type="match status" value="1"/>
</dbReference>
<dbReference type="InterPro" id="IPR027417">
    <property type="entry name" value="P-loop_NTPase"/>
</dbReference>
<feature type="compositionally biased region" description="Low complexity" evidence="11">
    <location>
        <begin position="87"/>
        <end position="99"/>
    </location>
</feature>
<dbReference type="PROSITE" id="PS01176">
    <property type="entry name" value="IF2"/>
    <property type="match status" value="1"/>
</dbReference>
<dbReference type="InterPro" id="IPR023115">
    <property type="entry name" value="TIF_IF2_dom3"/>
</dbReference>
<evidence type="ECO:0000259" key="12">
    <source>
        <dbReference type="PROSITE" id="PS51722"/>
    </source>
</evidence>
<dbReference type="CDD" id="cd03692">
    <property type="entry name" value="mtIF2_IVc"/>
    <property type="match status" value="1"/>
</dbReference>
<feature type="region of interest" description="Disordered" evidence="11">
    <location>
        <begin position="328"/>
        <end position="456"/>
    </location>
</feature>
<dbReference type="AlphaFoldDB" id="A0A3D8SFM9"/>
<keyword evidence="5" id="KW-0648">Protein biosynthesis</keyword>
<comment type="subcellular location">
    <subcellularLocation>
        <location evidence="1">Mitochondrion</location>
    </subcellularLocation>
</comment>
<evidence type="ECO:0000313" key="14">
    <source>
        <dbReference type="Proteomes" id="UP000256645"/>
    </source>
</evidence>
<organism evidence="13 14">
    <name type="scientific">Coleophoma cylindrospora</name>
    <dbReference type="NCBI Taxonomy" id="1849047"/>
    <lineage>
        <taxon>Eukaryota</taxon>
        <taxon>Fungi</taxon>
        <taxon>Dikarya</taxon>
        <taxon>Ascomycota</taxon>
        <taxon>Pezizomycotina</taxon>
        <taxon>Leotiomycetes</taxon>
        <taxon>Helotiales</taxon>
        <taxon>Dermateaceae</taxon>
        <taxon>Coleophoma</taxon>
    </lineage>
</organism>
<evidence type="ECO:0000256" key="7">
    <source>
        <dbReference type="ARBA" id="ARBA00023128"/>
    </source>
</evidence>
<gene>
    <name evidence="13" type="ORF">BP6252_02524</name>
</gene>
<evidence type="ECO:0000256" key="11">
    <source>
        <dbReference type="SAM" id="MobiDB-lite"/>
    </source>
</evidence>
<feature type="compositionally biased region" description="Polar residues" evidence="11">
    <location>
        <begin position="341"/>
        <end position="352"/>
    </location>
</feature>
<evidence type="ECO:0000256" key="4">
    <source>
        <dbReference type="ARBA" id="ARBA00022741"/>
    </source>
</evidence>
<dbReference type="GO" id="GO:0005739">
    <property type="term" value="C:mitochondrion"/>
    <property type="evidence" value="ECO:0007669"/>
    <property type="project" value="UniProtKB-SubCell"/>
</dbReference>
<dbReference type="OrthoDB" id="361630at2759"/>
<dbReference type="InterPro" id="IPR015760">
    <property type="entry name" value="TIF_IF2"/>
</dbReference>
<proteinExistence type="inferred from homology"/>
<dbReference type="NCBIfam" id="TIGR00231">
    <property type="entry name" value="small_GTP"/>
    <property type="match status" value="1"/>
</dbReference>
<dbReference type="InterPro" id="IPR044145">
    <property type="entry name" value="IF2_II"/>
</dbReference>
<dbReference type="Pfam" id="PF22042">
    <property type="entry name" value="EF-G_D2"/>
    <property type="match status" value="1"/>
</dbReference>
<evidence type="ECO:0000256" key="5">
    <source>
        <dbReference type="ARBA" id="ARBA00022917"/>
    </source>
</evidence>
<dbReference type="CDD" id="cd01887">
    <property type="entry name" value="IF2_eIF5B"/>
    <property type="match status" value="1"/>
</dbReference>
<dbReference type="Gene3D" id="2.40.30.10">
    <property type="entry name" value="Translation factors"/>
    <property type="match status" value="2"/>
</dbReference>
<dbReference type="FunFam" id="2.40.30.10:FF:000008">
    <property type="entry name" value="Translation initiation factor IF-2"/>
    <property type="match status" value="1"/>
</dbReference>
<evidence type="ECO:0000256" key="1">
    <source>
        <dbReference type="ARBA" id="ARBA00004173"/>
    </source>
</evidence>
<dbReference type="InterPro" id="IPR000795">
    <property type="entry name" value="T_Tr_GTP-bd_dom"/>
</dbReference>
<evidence type="ECO:0000256" key="9">
    <source>
        <dbReference type="ARBA" id="ARBA00025162"/>
    </source>
</evidence>
<keyword evidence="4" id="KW-0547">Nucleotide-binding</keyword>
<dbReference type="SUPFAM" id="SSF52156">
    <property type="entry name" value="Initiation factor IF2/eIF5b, domain 3"/>
    <property type="match status" value="1"/>
</dbReference>
<dbReference type="Gene3D" id="3.40.50.300">
    <property type="entry name" value="P-loop containing nucleotide triphosphate hydrolases"/>
    <property type="match status" value="1"/>
</dbReference>
<dbReference type="GO" id="GO:0003924">
    <property type="term" value="F:GTPase activity"/>
    <property type="evidence" value="ECO:0007669"/>
    <property type="project" value="InterPro"/>
</dbReference>
<evidence type="ECO:0000256" key="8">
    <source>
        <dbReference type="ARBA" id="ARBA00023134"/>
    </source>
</evidence>
<feature type="region of interest" description="Disordered" evidence="11">
    <location>
        <begin position="37"/>
        <end position="115"/>
    </location>
</feature>
<dbReference type="PANTHER" id="PTHR43381">
    <property type="entry name" value="TRANSLATION INITIATION FACTOR IF-2-RELATED"/>
    <property type="match status" value="1"/>
</dbReference>
<evidence type="ECO:0000256" key="2">
    <source>
        <dbReference type="ARBA" id="ARBA00007733"/>
    </source>
</evidence>
<dbReference type="InterPro" id="IPR053905">
    <property type="entry name" value="EF-G-like_DII"/>
</dbReference>
<comment type="similarity">
    <text evidence="2">Belongs to the TRAFAC class translation factor GTPase superfamily. Classic translation factor GTPase family. IF-2 subfamily.</text>
</comment>
<dbReference type="Proteomes" id="UP000256645">
    <property type="component" value="Unassembled WGS sequence"/>
</dbReference>
<dbReference type="Pfam" id="PF04760">
    <property type="entry name" value="IF2_N"/>
    <property type="match status" value="1"/>
</dbReference>
<accession>A0A3D8SFM9</accession>
<reference evidence="13 14" key="1">
    <citation type="journal article" date="2018" name="IMA Fungus">
        <title>IMA Genome-F 9: Draft genome sequence of Annulohypoxylon stygium, Aspergillus mulundensis, Berkeleyomyces basicola (syn. Thielaviopsis basicola), Ceratocystis smalleyi, two Cercospora beticola strains, Coleophoma cylindrospora, Fusarium fracticaudum, Phialophora cf. hyalina, and Morchella septimelata.</title>
        <authorList>
            <person name="Wingfield B.D."/>
            <person name="Bills G.F."/>
            <person name="Dong Y."/>
            <person name="Huang W."/>
            <person name="Nel W.J."/>
            <person name="Swalarsk-Parry B.S."/>
            <person name="Vaghefi N."/>
            <person name="Wilken P.M."/>
            <person name="An Z."/>
            <person name="de Beer Z.W."/>
            <person name="De Vos L."/>
            <person name="Chen L."/>
            <person name="Duong T.A."/>
            <person name="Gao Y."/>
            <person name="Hammerbacher A."/>
            <person name="Kikkert J.R."/>
            <person name="Li Y."/>
            <person name="Li H."/>
            <person name="Li K."/>
            <person name="Li Q."/>
            <person name="Liu X."/>
            <person name="Ma X."/>
            <person name="Naidoo K."/>
            <person name="Pethybridge S.J."/>
            <person name="Sun J."/>
            <person name="Steenkamp E.T."/>
            <person name="van der Nest M.A."/>
            <person name="van Wyk S."/>
            <person name="Wingfield M.J."/>
            <person name="Xiong C."/>
            <person name="Yue Q."/>
            <person name="Zhang X."/>
        </authorList>
    </citation>
    <scope>NUCLEOTIDE SEQUENCE [LARGE SCALE GENOMIC DNA]</scope>
    <source>
        <strain evidence="13 14">BP6252</strain>
    </source>
</reference>
<feature type="region of interest" description="Disordered" evidence="11">
    <location>
        <begin position="300"/>
        <end position="319"/>
    </location>
</feature>
<keyword evidence="14" id="KW-1185">Reference proteome</keyword>
<evidence type="ECO:0000256" key="3">
    <source>
        <dbReference type="ARBA" id="ARBA00022540"/>
    </source>
</evidence>
<dbReference type="InterPro" id="IPR009000">
    <property type="entry name" value="Transl_B-barrel_sf"/>
</dbReference>
<feature type="domain" description="Tr-type G" evidence="12">
    <location>
        <begin position="544"/>
        <end position="712"/>
    </location>
</feature>
<evidence type="ECO:0000256" key="10">
    <source>
        <dbReference type="ARBA" id="ARBA00044200"/>
    </source>
</evidence>
<dbReference type="PROSITE" id="PS51722">
    <property type="entry name" value="G_TR_2"/>
    <property type="match status" value="1"/>
</dbReference>
<feature type="compositionally biased region" description="Polar residues" evidence="11">
    <location>
        <begin position="100"/>
        <end position="110"/>
    </location>
</feature>
<dbReference type="InterPro" id="IPR000178">
    <property type="entry name" value="TF_IF2_bacterial-like"/>
</dbReference>
<evidence type="ECO:0000256" key="6">
    <source>
        <dbReference type="ARBA" id="ARBA00022946"/>
    </source>
</evidence>
<feature type="region of interest" description="Disordered" evidence="11">
    <location>
        <begin position="132"/>
        <end position="246"/>
    </location>
</feature>
<keyword evidence="8" id="KW-0342">GTP-binding</keyword>
<dbReference type="FunFam" id="2.40.30.10:FF:000007">
    <property type="entry name" value="Translation initiation factor IF-2"/>
    <property type="match status" value="1"/>
</dbReference>
<dbReference type="EMBL" id="PDLM01000002">
    <property type="protein sequence ID" value="RDW84934.1"/>
    <property type="molecule type" value="Genomic_DNA"/>
</dbReference>
<evidence type="ECO:0000313" key="13">
    <source>
        <dbReference type="EMBL" id="RDW84934.1"/>
    </source>
</evidence>
<comment type="caution">
    <text evidence="13">The sequence shown here is derived from an EMBL/GenBank/DDBJ whole genome shotgun (WGS) entry which is preliminary data.</text>
</comment>
<dbReference type="SUPFAM" id="SSF52540">
    <property type="entry name" value="P-loop containing nucleoside triphosphate hydrolases"/>
    <property type="match status" value="1"/>
</dbReference>
<dbReference type="InterPro" id="IPR005225">
    <property type="entry name" value="Small_GTP-bd"/>
</dbReference>
<dbReference type="STRING" id="1849047.A0A3D8SFM9"/>
<dbReference type="FunFam" id="3.40.50.10050:FF:000001">
    <property type="entry name" value="Translation initiation factor IF-2"/>
    <property type="match status" value="1"/>
</dbReference>
<dbReference type="GO" id="GO:0005525">
    <property type="term" value="F:GTP binding"/>
    <property type="evidence" value="ECO:0007669"/>
    <property type="project" value="UniProtKB-KW"/>
</dbReference>
<keyword evidence="3" id="KW-0396">Initiation factor</keyword>
<dbReference type="Gene3D" id="3.40.50.10050">
    <property type="entry name" value="Translation initiation factor IF- 2, domain 3"/>
    <property type="match status" value="1"/>
</dbReference>
<dbReference type="GO" id="GO:0003743">
    <property type="term" value="F:translation initiation factor activity"/>
    <property type="evidence" value="ECO:0007669"/>
    <property type="project" value="UniProtKB-KW"/>
</dbReference>
<dbReference type="NCBIfam" id="TIGR00487">
    <property type="entry name" value="IF-2"/>
    <property type="match status" value="1"/>
</dbReference>
<feature type="compositionally biased region" description="Polar residues" evidence="11">
    <location>
        <begin position="47"/>
        <end position="63"/>
    </location>
</feature>
<protein>
    <recommendedName>
        <fullName evidence="10">Translation initiation factor IF-2, mitochondrial</fullName>
    </recommendedName>
</protein>
<dbReference type="CDD" id="cd03702">
    <property type="entry name" value="IF2_mtIF2_II"/>
    <property type="match status" value="1"/>
</dbReference>
<dbReference type="InterPro" id="IPR036925">
    <property type="entry name" value="TIF_IF2_dom3_sf"/>
</dbReference>